<reference evidence="1 2" key="1">
    <citation type="submission" date="2015-11" db="EMBL/GenBank/DDBJ databases">
        <authorList>
            <person name="Zhang Y."/>
            <person name="Guo Z."/>
        </authorList>
    </citation>
    <scope>NUCLEOTIDE SEQUENCE [LARGE SCALE GENOMIC DNA]</scope>
    <source>
        <strain evidence="2">gdw1</strain>
    </source>
</reference>
<sequence>MRESGYRPVQLWVPDVRTESFVNEAHRQSSVVAAADRQADDQAFIEAVSVTWDDE</sequence>
<comment type="caution">
    <text evidence="1">The sequence shown here is derived from an EMBL/GenBank/DDBJ whole genome shotgun (WGS) entry which is preliminary data.</text>
</comment>
<dbReference type="AlphaFoldDB" id="A0A1E2SK64"/>
<accession>A0A1E2SK64</accession>
<evidence type="ECO:0000313" key="2">
    <source>
        <dbReference type="Proteomes" id="UP000094426"/>
    </source>
</evidence>
<evidence type="ECO:0000313" key="1">
    <source>
        <dbReference type="EMBL" id="ODA90246.1"/>
    </source>
</evidence>
<gene>
    <name evidence="1" type="ORF">ATY41_10855</name>
</gene>
<proteinExistence type="predicted"/>
<dbReference type="Proteomes" id="UP000094426">
    <property type="component" value="Unassembled WGS sequence"/>
</dbReference>
<organism evidence="1 2">
    <name type="scientific">Leifsonia xyli subsp. xyli</name>
    <dbReference type="NCBI Taxonomy" id="59736"/>
    <lineage>
        <taxon>Bacteria</taxon>
        <taxon>Bacillati</taxon>
        <taxon>Actinomycetota</taxon>
        <taxon>Actinomycetes</taxon>
        <taxon>Micrococcales</taxon>
        <taxon>Microbacteriaceae</taxon>
        <taxon>Leifsonia</taxon>
    </lineage>
</organism>
<dbReference type="InterPro" id="IPR021558">
    <property type="entry name" value="MazE-like"/>
</dbReference>
<dbReference type="Pfam" id="PF11455">
    <property type="entry name" value="MazE-like"/>
    <property type="match status" value="1"/>
</dbReference>
<protein>
    <submittedName>
        <fullName evidence="1">Antitoxin MazE</fullName>
    </submittedName>
</protein>
<dbReference type="EMBL" id="LNZG01000016">
    <property type="protein sequence ID" value="ODA90246.1"/>
    <property type="molecule type" value="Genomic_DNA"/>
</dbReference>
<name>A0A1E2SK64_LEIXY</name>
<dbReference type="OMA" id="RPVQIWV"/>